<keyword evidence="3" id="KW-0808">Transferase</keyword>
<dbReference type="PANTHER" id="PTHR45947">
    <property type="entry name" value="SULFOQUINOVOSYL TRANSFERASE SQD2"/>
    <property type="match status" value="1"/>
</dbReference>
<dbReference type="Proteomes" id="UP001529423">
    <property type="component" value="Unassembled WGS sequence"/>
</dbReference>
<reference evidence="4" key="1">
    <citation type="submission" date="2023-06" db="EMBL/GenBank/DDBJ databases">
        <title>Identification and characterization of horizontal gene transfer across gut microbiota members of farm animals based on homology search.</title>
        <authorList>
            <person name="Zeman M."/>
            <person name="Kubasova T."/>
            <person name="Jahodarova E."/>
            <person name="Nykrynova M."/>
            <person name="Rychlik I."/>
        </authorList>
    </citation>
    <scope>NUCLEOTIDE SEQUENCE [LARGE SCALE GENOMIC DNA]</scope>
    <source>
        <strain evidence="4">105_WCHN</strain>
    </source>
</reference>
<evidence type="ECO:0000259" key="2">
    <source>
        <dbReference type="Pfam" id="PF13439"/>
    </source>
</evidence>
<name>A0ABT7VP40_9LACO</name>
<dbReference type="SUPFAM" id="SSF53756">
    <property type="entry name" value="UDP-Glycosyltransferase/glycogen phosphorylase"/>
    <property type="match status" value="1"/>
</dbReference>
<protein>
    <submittedName>
        <fullName evidence="3">Glycosyltransferase</fullName>
        <ecNumber evidence="3">2.4.-.-</ecNumber>
    </submittedName>
</protein>
<reference evidence="3 4" key="2">
    <citation type="submission" date="2023-06" db="EMBL/GenBank/DDBJ databases">
        <title>Identification and characterization of horizontal gene transfer across gut microbiota members of farm animals based on homology search.</title>
        <authorList>
            <person name="Schwarzerova J."/>
            <person name="Nykrynova M."/>
            <person name="Jureckova K."/>
            <person name="Cejkova D."/>
            <person name="Rychlik I."/>
        </authorList>
    </citation>
    <scope>NUCLEOTIDE SEQUENCE [LARGE SCALE GENOMIC DNA]</scope>
    <source>
        <strain evidence="3 4">105_WCHN</strain>
    </source>
</reference>
<feature type="domain" description="Glycosyl transferase family 1" evidence="1">
    <location>
        <begin position="191"/>
        <end position="336"/>
    </location>
</feature>
<evidence type="ECO:0000313" key="3">
    <source>
        <dbReference type="EMBL" id="MDM8334503.1"/>
    </source>
</evidence>
<dbReference type="RefSeq" id="WP_289561071.1">
    <property type="nucleotide sequence ID" value="NZ_JAUDEO010000053.1"/>
</dbReference>
<dbReference type="Pfam" id="PF00534">
    <property type="entry name" value="Glycos_transf_1"/>
    <property type="match status" value="1"/>
</dbReference>
<feature type="domain" description="Glycosyltransferase subfamily 4-like N-terminal" evidence="2">
    <location>
        <begin position="17"/>
        <end position="181"/>
    </location>
</feature>
<reference evidence="3 4" key="3">
    <citation type="submission" date="2023-06" db="EMBL/GenBank/DDBJ databases">
        <authorList>
            <person name="Zeman M."/>
            <person name="Kubasova T."/>
            <person name="Jahodarova E."/>
            <person name="Nykrynova M."/>
            <person name="Rychlik I."/>
        </authorList>
    </citation>
    <scope>NUCLEOTIDE SEQUENCE [LARGE SCALE GENOMIC DNA]</scope>
    <source>
        <strain evidence="3 4">105_WCHN</strain>
    </source>
</reference>
<dbReference type="InterPro" id="IPR050194">
    <property type="entry name" value="Glycosyltransferase_grp1"/>
</dbReference>
<keyword evidence="3" id="KW-0328">Glycosyltransferase</keyword>
<evidence type="ECO:0000259" key="1">
    <source>
        <dbReference type="Pfam" id="PF00534"/>
    </source>
</evidence>
<dbReference type="GO" id="GO:0016757">
    <property type="term" value="F:glycosyltransferase activity"/>
    <property type="evidence" value="ECO:0007669"/>
    <property type="project" value="UniProtKB-KW"/>
</dbReference>
<dbReference type="PANTHER" id="PTHR45947:SF3">
    <property type="entry name" value="SULFOQUINOVOSYL TRANSFERASE SQD2"/>
    <property type="match status" value="1"/>
</dbReference>
<keyword evidence="4" id="KW-1185">Reference proteome</keyword>
<comment type="caution">
    <text evidence="3">The sequence shown here is derived from an EMBL/GenBank/DDBJ whole genome shotgun (WGS) entry which is preliminary data.</text>
</comment>
<sequence>MNKNNKKILMICESFGGGVFAYVTQLCNDMVDNFDIYLVYSTRPQTPKNYKEILDPRIHLIEIEHFDVSVNMIKNVRVIKKLRRIEQRIKPDIIHLHSSIAGGMGRLAFKNSEIPVVYTPHGYSFILMRPSVKTKAYKLMEKILGSISNSITLTCSESEDEVAGKLTKRHTYIETGIDLKRLSQSLSKIETQDNKEKFTVFTLGRITGQKQPEVFNKIALLVPEAKFLWIGDGEDRKILTAPNIVITGWKGRNEALAIAKGADAYVLCSRGEAIAESLIENMYIKKVTLVSNVMGNKSVIQDGVNGYVCDTPEDYAKRIKEIMHSYPNNLVNNAYKDVKTIYNSDVMKIKYIDFYERL</sequence>
<dbReference type="InterPro" id="IPR001296">
    <property type="entry name" value="Glyco_trans_1"/>
</dbReference>
<dbReference type="Gene3D" id="3.40.50.2000">
    <property type="entry name" value="Glycogen Phosphorylase B"/>
    <property type="match status" value="2"/>
</dbReference>
<dbReference type="Pfam" id="PF13439">
    <property type="entry name" value="Glyco_transf_4"/>
    <property type="match status" value="1"/>
</dbReference>
<organism evidence="3 4">
    <name type="scientific">Limosilactobacillus panis</name>
    <dbReference type="NCBI Taxonomy" id="47493"/>
    <lineage>
        <taxon>Bacteria</taxon>
        <taxon>Bacillati</taxon>
        <taxon>Bacillota</taxon>
        <taxon>Bacilli</taxon>
        <taxon>Lactobacillales</taxon>
        <taxon>Lactobacillaceae</taxon>
        <taxon>Limosilactobacillus</taxon>
    </lineage>
</organism>
<evidence type="ECO:0000313" key="4">
    <source>
        <dbReference type="Proteomes" id="UP001529423"/>
    </source>
</evidence>
<accession>A0ABT7VP40</accession>
<gene>
    <name evidence="3" type="ORF">QUW46_07970</name>
</gene>
<dbReference type="EC" id="2.4.-.-" evidence="3"/>
<dbReference type="EMBL" id="JAUDEO010000053">
    <property type="protein sequence ID" value="MDM8334503.1"/>
    <property type="molecule type" value="Genomic_DNA"/>
</dbReference>
<proteinExistence type="predicted"/>
<dbReference type="InterPro" id="IPR028098">
    <property type="entry name" value="Glyco_trans_4-like_N"/>
</dbReference>